<dbReference type="Proteomes" id="UP000274843">
    <property type="component" value="Unassembled WGS sequence"/>
</dbReference>
<sequence length="326" mass="35890">MSPEPPAYLKALRAVIGIAEPPVARTILSLPRREEALHELSRAVQRSGRKQQVPFAKEFLQDPSGNPPLARLVQGGRGGEVRLKIYLTVTLLGPPARLTQITLLNSTLTGEQYVRPLAKGSHYISLPLGLWHQGWILDLSATELALLMVLIDVQKASDQPRYVTGQDRLRTSAHRWSRVSINRSTCFAMTFIPPTRQVIAGRPSKTSYFVCLFWRMIWRSVLEIASLESRLAPVEHAYSYLDRYRGDAELEVVEGDCCGWGSVPAAPSAAPVPLQPSSPGGSRTRGHETELPGHGFGRAGSPRWVATTARVYCSVMTAKSCMLAEV</sequence>
<accession>A0A3N2G6W5</accession>
<gene>
    <name evidence="2" type="ORF">EDD35_7908</name>
</gene>
<reference evidence="2 3" key="1">
    <citation type="submission" date="2018-11" db="EMBL/GenBank/DDBJ databases">
        <title>Sequencing the genomes of 1000 actinobacteria strains.</title>
        <authorList>
            <person name="Klenk H.-P."/>
        </authorList>
    </citation>
    <scope>NUCLEOTIDE SEQUENCE [LARGE SCALE GENOMIC DNA]</scope>
    <source>
        <strain evidence="2 3">DSM 44348</strain>
    </source>
</reference>
<protein>
    <submittedName>
        <fullName evidence="2">Uncharacterized protein</fullName>
    </submittedName>
</protein>
<evidence type="ECO:0000313" key="2">
    <source>
        <dbReference type="EMBL" id="ROS32150.1"/>
    </source>
</evidence>
<dbReference type="AlphaFoldDB" id="A0A3N2G6W5"/>
<feature type="region of interest" description="Disordered" evidence="1">
    <location>
        <begin position="266"/>
        <end position="293"/>
    </location>
</feature>
<feature type="compositionally biased region" description="Low complexity" evidence="1">
    <location>
        <begin position="266"/>
        <end position="279"/>
    </location>
</feature>
<dbReference type="EMBL" id="RKHY01000002">
    <property type="protein sequence ID" value="ROS32150.1"/>
    <property type="molecule type" value="Genomic_DNA"/>
</dbReference>
<keyword evidence="3" id="KW-1185">Reference proteome</keyword>
<evidence type="ECO:0000313" key="3">
    <source>
        <dbReference type="Proteomes" id="UP000274843"/>
    </source>
</evidence>
<name>A0A3N2G6W5_9PSEU</name>
<evidence type="ECO:0000256" key="1">
    <source>
        <dbReference type="SAM" id="MobiDB-lite"/>
    </source>
</evidence>
<proteinExistence type="predicted"/>
<comment type="caution">
    <text evidence="2">The sequence shown here is derived from an EMBL/GenBank/DDBJ whole genome shotgun (WGS) entry which is preliminary data.</text>
</comment>
<organism evidence="2 3">
    <name type="scientific">Amycolatopsis thermoflava</name>
    <dbReference type="NCBI Taxonomy" id="84480"/>
    <lineage>
        <taxon>Bacteria</taxon>
        <taxon>Bacillati</taxon>
        <taxon>Actinomycetota</taxon>
        <taxon>Actinomycetes</taxon>
        <taxon>Pseudonocardiales</taxon>
        <taxon>Pseudonocardiaceae</taxon>
        <taxon>Amycolatopsis</taxon>
        <taxon>Amycolatopsis methanolica group</taxon>
    </lineage>
</organism>